<dbReference type="PIRSF" id="PIRSF006060">
    <property type="entry name" value="AA_transporter"/>
    <property type="match status" value="1"/>
</dbReference>
<feature type="transmembrane region" description="Helical" evidence="5">
    <location>
        <begin position="272"/>
        <end position="298"/>
    </location>
</feature>
<reference evidence="7" key="1">
    <citation type="submission" date="2017-04" db="EMBL/GenBank/DDBJ databases">
        <authorList>
            <person name="Song Y."/>
            <person name="Cho B.-K."/>
        </authorList>
    </citation>
    <scope>NUCLEOTIDE SEQUENCE [LARGE SCALE GENOMIC DNA]</scope>
    <source>
        <strain evidence="7">SL1</strain>
    </source>
</reference>
<sequence length="450" mass="48664">METKLEKRYGLITAIAMVIGIVIGSGVFFKAEKVLNATGGSLTLGILAWIIGGIIMISCAYTFAVMATKYQYVNGVVDYAQATLGKKYAYYVGWFMALIYYPTLTSVLAWVSARYTCVLFGFPITGGECMTIACLYLIASFALNALSPILAGKFQVSTTVIKLIPLILMAIIGTIAGMGNGMIKYNFTTVVKQVNPSTGLFTAVVATAFAYEGWIIATSINAELKDAKRNLPIALVGGTFITMAIYILYYIGLSGAVANKVMMAGGESGAKLAFQTIFSSLGGSLLFVFVIISCLGTLNGLMLGCTRGIYSLAARGLGPKPNIFKQVDSITNMPANSSIFGLLLCGIWLLYFYGANLTKPWFGFFSFDSSELPIVTIYAMYIPIFLMMMKKEKDLSCFKRFIAPTVSLVGCIFMIIAACFSHKIAVVAYLIIFAIIMIFGSIFSNKKTVD</sequence>
<dbReference type="AlphaFoldDB" id="A0A2U8DWW5"/>
<feature type="transmembrane region" description="Helical" evidence="5">
    <location>
        <begin position="9"/>
        <end position="29"/>
    </location>
</feature>
<gene>
    <name evidence="6" type="ORF">B9W14_23175</name>
</gene>
<keyword evidence="4 5" id="KW-0472">Membrane</keyword>
<keyword evidence="3 5" id="KW-1133">Transmembrane helix</keyword>
<dbReference type="InterPro" id="IPR050598">
    <property type="entry name" value="AminoAcid_Transporter"/>
</dbReference>
<evidence type="ECO:0000313" key="6">
    <source>
        <dbReference type="EMBL" id="AWI07253.1"/>
    </source>
</evidence>
<comment type="subcellular location">
    <subcellularLocation>
        <location evidence="1">Membrane</location>
        <topology evidence="1">Multi-pass membrane protein</topology>
    </subcellularLocation>
</comment>
<feature type="transmembrane region" description="Helical" evidence="5">
    <location>
        <begin position="232"/>
        <end position="252"/>
    </location>
</feature>
<proteinExistence type="predicted"/>
<evidence type="ECO:0000256" key="2">
    <source>
        <dbReference type="ARBA" id="ARBA00022692"/>
    </source>
</evidence>
<dbReference type="KEGG" id="cdrk:B9W14_23175"/>
<feature type="transmembrane region" description="Helical" evidence="5">
    <location>
        <begin position="88"/>
        <end position="110"/>
    </location>
</feature>
<dbReference type="GO" id="GO:0015179">
    <property type="term" value="F:L-amino acid transmembrane transporter activity"/>
    <property type="evidence" value="ECO:0007669"/>
    <property type="project" value="TreeGrafter"/>
</dbReference>
<accession>A0A2U8DWW5</accession>
<feature type="transmembrane region" description="Helical" evidence="5">
    <location>
        <begin position="199"/>
        <end position="220"/>
    </location>
</feature>
<dbReference type="InterPro" id="IPR002293">
    <property type="entry name" value="AA/rel_permease1"/>
</dbReference>
<evidence type="ECO:0000256" key="3">
    <source>
        <dbReference type="ARBA" id="ARBA00022989"/>
    </source>
</evidence>
<dbReference type="PANTHER" id="PTHR11785:SF512">
    <property type="entry name" value="SOBREMESA, ISOFORM B"/>
    <property type="match status" value="1"/>
</dbReference>
<feature type="transmembrane region" description="Helical" evidence="5">
    <location>
        <begin position="41"/>
        <end position="67"/>
    </location>
</feature>
<feature type="transmembrane region" description="Helical" evidence="5">
    <location>
        <begin position="372"/>
        <end position="389"/>
    </location>
</feature>
<feature type="transmembrane region" description="Helical" evidence="5">
    <location>
        <begin position="163"/>
        <end position="187"/>
    </location>
</feature>
<keyword evidence="7" id="KW-1185">Reference proteome</keyword>
<protein>
    <submittedName>
        <fullName evidence="6">Amino acid permease</fullName>
    </submittedName>
</protein>
<keyword evidence="2 5" id="KW-0812">Transmembrane</keyword>
<dbReference type="OrthoDB" id="3181223at2"/>
<feature type="transmembrane region" description="Helical" evidence="5">
    <location>
        <begin position="424"/>
        <end position="443"/>
    </location>
</feature>
<name>A0A2U8DWW5_9CLOT</name>
<dbReference type="GO" id="GO:0016020">
    <property type="term" value="C:membrane"/>
    <property type="evidence" value="ECO:0007669"/>
    <property type="project" value="UniProtKB-SubCell"/>
</dbReference>
<evidence type="ECO:0000313" key="7">
    <source>
        <dbReference type="Proteomes" id="UP000244910"/>
    </source>
</evidence>
<dbReference type="Proteomes" id="UP000244910">
    <property type="component" value="Chromosome"/>
</dbReference>
<evidence type="ECO:0000256" key="4">
    <source>
        <dbReference type="ARBA" id="ARBA00023136"/>
    </source>
</evidence>
<dbReference type="Pfam" id="PF13520">
    <property type="entry name" value="AA_permease_2"/>
    <property type="match status" value="1"/>
</dbReference>
<feature type="transmembrane region" description="Helical" evidence="5">
    <location>
        <begin position="401"/>
        <end position="418"/>
    </location>
</feature>
<evidence type="ECO:0000256" key="5">
    <source>
        <dbReference type="SAM" id="Phobius"/>
    </source>
</evidence>
<dbReference type="Gene3D" id="1.20.1740.10">
    <property type="entry name" value="Amino acid/polyamine transporter I"/>
    <property type="match status" value="1"/>
</dbReference>
<feature type="transmembrane region" description="Helical" evidence="5">
    <location>
        <begin position="333"/>
        <end position="352"/>
    </location>
</feature>
<dbReference type="RefSeq" id="WP_032075483.1">
    <property type="nucleotide sequence ID" value="NZ_CP020953.1"/>
</dbReference>
<feature type="transmembrane region" description="Helical" evidence="5">
    <location>
        <begin position="130"/>
        <end position="151"/>
    </location>
</feature>
<dbReference type="PANTHER" id="PTHR11785">
    <property type="entry name" value="AMINO ACID TRANSPORTER"/>
    <property type="match status" value="1"/>
</dbReference>
<dbReference type="EMBL" id="CP020953">
    <property type="protein sequence ID" value="AWI07253.1"/>
    <property type="molecule type" value="Genomic_DNA"/>
</dbReference>
<organism evidence="6 7">
    <name type="scientific">Clostridium drakei</name>
    <dbReference type="NCBI Taxonomy" id="332101"/>
    <lineage>
        <taxon>Bacteria</taxon>
        <taxon>Bacillati</taxon>
        <taxon>Bacillota</taxon>
        <taxon>Clostridia</taxon>
        <taxon>Eubacteriales</taxon>
        <taxon>Clostridiaceae</taxon>
        <taxon>Clostridium</taxon>
    </lineage>
</organism>
<evidence type="ECO:0000256" key="1">
    <source>
        <dbReference type="ARBA" id="ARBA00004141"/>
    </source>
</evidence>